<keyword evidence="9" id="KW-1185">Reference proteome</keyword>
<dbReference type="GO" id="GO:0016757">
    <property type="term" value="F:glycosyltransferase activity"/>
    <property type="evidence" value="ECO:0007669"/>
    <property type="project" value="UniProtKB-KW"/>
</dbReference>
<evidence type="ECO:0000256" key="1">
    <source>
        <dbReference type="ARBA" id="ARBA00004236"/>
    </source>
</evidence>
<dbReference type="Gene3D" id="3.90.550.10">
    <property type="entry name" value="Spore Coat Polysaccharide Biosynthesis Protein SpsA, Chain A"/>
    <property type="match status" value="1"/>
</dbReference>
<evidence type="ECO:0000256" key="3">
    <source>
        <dbReference type="ARBA" id="ARBA00022676"/>
    </source>
</evidence>
<dbReference type="CDD" id="cd02525">
    <property type="entry name" value="Succinoglycan_BP_ExoA"/>
    <property type="match status" value="1"/>
</dbReference>
<feature type="transmembrane region" description="Helical" evidence="6">
    <location>
        <begin position="304"/>
        <end position="324"/>
    </location>
</feature>
<dbReference type="InterPro" id="IPR029044">
    <property type="entry name" value="Nucleotide-diphossugar_trans"/>
</dbReference>
<evidence type="ECO:0000313" key="8">
    <source>
        <dbReference type="EMBL" id="SEK87468.1"/>
    </source>
</evidence>
<evidence type="ECO:0000256" key="5">
    <source>
        <dbReference type="ARBA" id="ARBA00023136"/>
    </source>
</evidence>
<sequence>MRTEIPEIPKVAKQLPLIVVPCLNEAEHIAPLLTQLARMTNQIGGRVVVVDGGSTDGTWEIVSAIAERDSRISRLDNPRRIQSAAINLAVAEDRGVSSHLIRVDAHCRYPDDYCARLLAEMDRSGADSVAVSMIAEGKRGVEALNAMVQNSTVGNGGSRHRMRSEGQFVDHGHHALIRLDAFRAVGGYDPSFSHNEDAELDFRLRRNGYRIWLAADPVITYIPRRSFGALARQYFNYGRGRARTMLKHATPPQLRQTKVMMVLPAVVLSALTSVHWIFAVPAALWLGFCIASGVILAVRHRRAWLALTSVSAMLMHVAWSVGFWRQILGSLFAVASAAPLGDVR</sequence>
<keyword evidence="5 6" id="KW-0472">Membrane</keyword>
<dbReference type="GO" id="GO:0005886">
    <property type="term" value="C:plasma membrane"/>
    <property type="evidence" value="ECO:0007669"/>
    <property type="project" value="UniProtKB-SubCell"/>
</dbReference>
<keyword evidence="3" id="KW-0328">Glycosyltransferase</keyword>
<evidence type="ECO:0000313" key="9">
    <source>
        <dbReference type="Proteomes" id="UP000199582"/>
    </source>
</evidence>
<reference evidence="8 9" key="1">
    <citation type="submission" date="2016-10" db="EMBL/GenBank/DDBJ databases">
        <authorList>
            <person name="de Groot N.N."/>
        </authorList>
    </citation>
    <scope>NUCLEOTIDE SEQUENCE [LARGE SCALE GENOMIC DNA]</scope>
    <source>
        <strain evidence="8 9">DSM 100674</strain>
    </source>
</reference>
<dbReference type="Proteomes" id="UP000199582">
    <property type="component" value="Unassembled WGS sequence"/>
</dbReference>
<keyword evidence="6" id="KW-1133">Transmembrane helix</keyword>
<keyword evidence="2" id="KW-1003">Cell membrane</keyword>
<keyword evidence="6" id="KW-0812">Transmembrane</keyword>
<feature type="domain" description="Glycosyltransferase 2-like" evidence="7">
    <location>
        <begin position="18"/>
        <end position="185"/>
    </location>
</feature>
<evidence type="ECO:0000256" key="6">
    <source>
        <dbReference type="SAM" id="Phobius"/>
    </source>
</evidence>
<evidence type="ECO:0000256" key="4">
    <source>
        <dbReference type="ARBA" id="ARBA00022679"/>
    </source>
</evidence>
<dbReference type="PANTHER" id="PTHR43646:SF2">
    <property type="entry name" value="GLYCOSYLTRANSFERASE 2-LIKE DOMAIN-CONTAINING PROTEIN"/>
    <property type="match status" value="1"/>
</dbReference>
<dbReference type="PANTHER" id="PTHR43646">
    <property type="entry name" value="GLYCOSYLTRANSFERASE"/>
    <property type="match status" value="1"/>
</dbReference>
<dbReference type="Pfam" id="PF00535">
    <property type="entry name" value="Glycos_transf_2"/>
    <property type="match status" value="1"/>
</dbReference>
<dbReference type="RefSeq" id="WP_245770596.1">
    <property type="nucleotide sequence ID" value="NZ_FOAG01000002.1"/>
</dbReference>
<dbReference type="InterPro" id="IPR001173">
    <property type="entry name" value="Glyco_trans_2-like"/>
</dbReference>
<proteinExistence type="predicted"/>
<gene>
    <name evidence="8" type="ORF">SAMN05443999_102446</name>
</gene>
<dbReference type="STRING" id="1287727.SAMN05443999_102446"/>
<protein>
    <submittedName>
        <fullName evidence="8">Succinoglycan biosynthesis protein ExoA</fullName>
    </submittedName>
</protein>
<organism evidence="8 9">
    <name type="scientific">Roseovarius azorensis</name>
    <dbReference type="NCBI Taxonomy" id="1287727"/>
    <lineage>
        <taxon>Bacteria</taxon>
        <taxon>Pseudomonadati</taxon>
        <taxon>Pseudomonadota</taxon>
        <taxon>Alphaproteobacteria</taxon>
        <taxon>Rhodobacterales</taxon>
        <taxon>Roseobacteraceae</taxon>
        <taxon>Roseovarius</taxon>
    </lineage>
</organism>
<keyword evidence="4" id="KW-0808">Transferase</keyword>
<name>A0A1H7KL20_9RHOB</name>
<dbReference type="AlphaFoldDB" id="A0A1H7KL20"/>
<dbReference type="EMBL" id="FOAG01000002">
    <property type="protein sequence ID" value="SEK87468.1"/>
    <property type="molecule type" value="Genomic_DNA"/>
</dbReference>
<feature type="transmembrane region" description="Helical" evidence="6">
    <location>
        <begin position="276"/>
        <end position="297"/>
    </location>
</feature>
<accession>A0A1H7KL20</accession>
<evidence type="ECO:0000259" key="7">
    <source>
        <dbReference type="Pfam" id="PF00535"/>
    </source>
</evidence>
<comment type="subcellular location">
    <subcellularLocation>
        <location evidence="1">Cell membrane</location>
    </subcellularLocation>
</comment>
<dbReference type="SUPFAM" id="SSF53448">
    <property type="entry name" value="Nucleotide-diphospho-sugar transferases"/>
    <property type="match status" value="1"/>
</dbReference>
<evidence type="ECO:0000256" key="2">
    <source>
        <dbReference type="ARBA" id="ARBA00022475"/>
    </source>
</evidence>